<organism evidence="1 2">
    <name type="scientific">Brachionus plicatilis</name>
    <name type="common">Marine rotifer</name>
    <name type="synonym">Brachionus muelleri</name>
    <dbReference type="NCBI Taxonomy" id="10195"/>
    <lineage>
        <taxon>Eukaryota</taxon>
        <taxon>Metazoa</taxon>
        <taxon>Spiralia</taxon>
        <taxon>Gnathifera</taxon>
        <taxon>Rotifera</taxon>
        <taxon>Eurotatoria</taxon>
        <taxon>Monogononta</taxon>
        <taxon>Pseudotrocha</taxon>
        <taxon>Ploima</taxon>
        <taxon>Brachionidae</taxon>
        <taxon>Brachionus</taxon>
    </lineage>
</organism>
<name>A0A3M7QVM1_BRAPC</name>
<evidence type="ECO:0000313" key="2">
    <source>
        <dbReference type="Proteomes" id="UP000276133"/>
    </source>
</evidence>
<reference evidence="1 2" key="1">
    <citation type="journal article" date="2018" name="Sci. Rep.">
        <title>Genomic signatures of local adaptation to the degree of environmental predictability in rotifers.</title>
        <authorList>
            <person name="Franch-Gras L."/>
            <person name="Hahn C."/>
            <person name="Garcia-Roger E.M."/>
            <person name="Carmona M.J."/>
            <person name="Serra M."/>
            <person name="Gomez A."/>
        </authorList>
    </citation>
    <scope>NUCLEOTIDE SEQUENCE [LARGE SCALE GENOMIC DNA]</scope>
    <source>
        <strain evidence="1">HYR1</strain>
    </source>
</reference>
<sequence length="99" mass="11235">MASDILKYELFLFELMNEAQILLSFLTSCSFKSGGAFANKNIIKISLFIEKSFDIRSITKEPTRIGVRSNKKGETNFPGIDDKWGFVKDKIFLLGLMMS</sequence>
<dbReference type="EMBL" id="REGN01005056">
    <property type="protein sequence ID" value="RNA15028.1"/>
    <property type="molecule type" value="Genomic_DNA"/>
</dbReference>
<comment type="caution">
    <text evidence="1">The sequence shown here is derived from an EMBL/GenBank/DDBJ whole genome shotgun (WGS) entry which is preliminary data.</text>
</comment>
<accession>A0A3M7QVM1</accession>
<proteinExistence type="predicted"/>
<dbReference type="Proteomes" id="UP000276133">
    <property type="component" value="Unassembled WGS sequence"/>
</dbReference>
<protein>
    <submittedName>
        <fullName evidence="1">Uncharacterized protein</fullName>
    </submittedName>
</protein>
<gene>
    <name evidence="1" type="ORF">BpHYR1_035881</name>
</gene>
<dbReference type="PROSITE" id="PS51257">
    <property type="entry name" value="PROKAR_LIPOPROTEIN"/>
    <property type="match status" value="1"/>
</dbReference>
<evidence type="ECO:0000313" key="1">
    <source>
        <dbReference type="EMBL" id="RNA15028.1"/>
    </source>
</evidence>
<keyword evidence="2" id="KW-1185">Reference proteome</keyword>
<dbReference type="AlphaFoldDB" id="A0A3M7QVM1"/>